<comment type="caution">
    <text evidence="1">The sequence shown here is derived from an EMBL/GenBank/DDBJ whole genome shotgun (WGS) entry which is preliminary data.</text>
</comment>
<protein>
    <submittedName>
        <fullName evidence="1">Uncharacterized protein</fullName>
    </submittedName>
</protein>
<dbReference type="AlphaFoldDB" id="A0A9Q1M433"/>
<accession>A0A9Q1M433</accession>
<keyword evidence="2" id="KW-1185">Reference proteome</keyword>
<dbReference type="Proteomes" id="UP001152561">
    <property type="component" value="Unassembled WGS sequence"/>
</dbReference>
<name>A0A9Q1M433_9SOLA</name>
<organism evidence="1 2">
    <name type="scientific">Anisodus acutangulus</name>
    <dbReference type="NCBI Taxonomy" id="402998"/>
    <lineage>
        <taxon>Eukaryota</taxon>
        <taxon>Viridiplantae</taxon>
        <taxon>Streptophyta</taxon>
        <taxon>Embryophyta</taxon>
        <taxon>Tracheophyta</taxon>
        <taxon>Spermatophyta</taxon>
        <taxon>Magnoliopsida</taxon>
        <taxon>eudicotyledons</taxon>
        <taxon>Gunneridae</taxon>
        <taxon>Pentapetalae</taxon>
        <taxon>asterids</taxon>
        <taxon>lamiids</taxon>
        <taxon>Solanales</taxon>
        <taxon>Solanaceae</taxon>
        <taxon>Solanoideae</taxon>
        <taxon>Hyoscyameae</taxon>
        <taxon>Anisodus</taxon>
    </lineage>
</organism>
<proteinExistence type="predicted"/>
<sequence>MRNRFFSLSWRVRDSEMGTIALVLLLELSRPTVAFSSLSLHLVPLSPPLAPPLVVRLFPLQVAAASPVLVAPPTDPFACPCLGSLVTLVVALPMRAMSSEVGVYFGGLPPVPVMLVSQLLW</sequence>
<evidence type="ECO:0000313" key="2">
    <source>
        <dbReference type="Proteomes" id="UP001152561"/>
    </source>
</evidence>
<evidence type="ECO:0000313" key="1">
    <source>
        <dbReference type="EMBL" id="KAJ8551355.1"/>
    </source>
</evidence>
<reference evidence="2" key="1">
    <citation type="journal article" date="2023" name="Proc. Natl. Acad. Sci. U.S.A.">
        <title>Genomic and structural basis for evolution of tropane alkaloid biosynthesis.</title>
        <authorList>
            <person name="Wanga Y.-J."/>
            <person name="Taina T."/>
            <person name="Yua J.-Y."/>
            <person name="Lia J."/>
            <person name="Xua B."/>
            <person name="Chenc J."/>
            <person name="D'Auriad J.C."/>
            <person name="Huanga J.-P."/>
            <person name="Huanga S.-X."/>
        </authorList>
    </citation>
    <scope>NUCLEOTIDE SEQUENCE [LARGE SCALE GENOMIC DNA]</scope>
    <source>
        <strain evidence="2">cv. KIB-2019</strain>
    </source>
</reference>
<dbReference type="EMBL" id="JAJAGQ010000010">
    <property type="protein sequence ID" value="KAJ8551355.1"/>
    <property type="molecule type" value="Genomic_DNA"/>
</dbReference>
<gene>
    <name evidence="1" type="ORF">K7X08_000725</name>
</gene>